<evidence type="ECO:0000313" key="3">
    <source>
        <dbReference type="Proteomes" id="UP000199063"/>
    </source>
</evidence>
<dbReference type="GeneID" id="40834161"/>
<dbReference type="Proteomes" id="UP000199063">
    <property type="component" value="Unassembled WGS sequence"/>
</dbReference>
<dbReference type="EMBL" id="FNHI01000034">
    <property type="protein sequence ID" value="SDN70523.1"/>
    <property type="molecule type" value="Genomic_DNA"/>
</dbReference>
<dbReference type="RefSeq" id="WP_093662150.1">
    <property type="nucleotide sequence ID" value="NZ_FNHI01000034.1"/>
</dbReference>
<reference evidence="3" key="1">
    <citation type="submission" date="2016-10" db="EMBL/GenBank/DDBJ databases">
        <authorList>
            <person name="Varghese N."/>
            <person name="Submissions S."/>
        </authorList>
    </citation>
    <scope>NUCLEOTIDE SEQUENCE [LARGE SCALE GENOMIC DNA]</scope>
    <source>
        <strain evidence="3">CGMCC 4.7042</strain>
    </source>
</reference>
<dbReference type="InterPro" id="IPR027417">
    <property type="entry name" value="P-loop_NTPase"/>
</dbReference>
<accession>A0A1H0DK93</accession>
<dbReference type="PANTHER" id="PTHR47691">
    <property type="entry name" value="REGULATOR-RELATED"/>
    <property type="match status" value="1"/>
</dbReference>
<protein>
    <submittedName>
        <fullName evidence="2">ATP-, maltotriose-and DNA-dependent transcriptional regulator MalT</fullName>
    </submittedName>
</protein>
<dbReference type="SUPFAM" id="SSF50494">
    <property type="entry name" value="Trypsin-like serine proteases"/>
    <property type="match status" value="1"/>
</dbReference>
<dbReference type="SUPFAM" id="SSF48452">
    <property type="entry name" value="TPR-like"/>
    <property type="match status" value="2"/>
</dbReference>
<dbReference type="Pfam" id="PF13365">
    <property type="entry name" value="Trypsin_2"/>
    <property type="match status" value="1"/>
</dbReference>
<dbReference type="PANTHER" id="PTHR47691:SF3">
    <property type="entry name" value="HTH-TYPE TRANSCRIPTIONAL REGULATOR RV0890C-RELATED"/>
    <property type="match status" value="1"/>
</dbReference>
<sequence length="999" mass="110227">MTRDGGRRRVAPRIILQDIRDFTVQIRDPVNDRVVGTGVVISRGGIVATCSHVVRECGVEPLASREALVHVYFPAANHRSRAAELRPAWVAASFPDSEDDLVCLQVEGPLPLPADRVAILGTAAESQWNSFRSYGYRQLEGYIGAWARGVILGDVEPPVGRRLLLDPVQLESSHIDGGMSGAAVLDVERNLVVGVVSETWIAENAGKDRDTAWAVNAQVLDFSPVRVDLRPDSLPLVSAEPAYVQPSLLQRAAPASAGRRMDSAPLPLPEWVGRETLLDELDRVAAADDSLVVALVGFGGEGKSSLARRWVDRTLAEPDSGLSDVFWWSFAERASADDFFEAALDFVSGGRISSDELPDGRARAECVAGLLGLRRFLFVLDGLEVMQHQTGDHYGTLLSSDLHDFLTFFATPGHRSLCLITTRAPVFDLVPYVTYQQIDVTPLSVAAGTELLRKLGIHGPDRSLEQVVHDWGGHALTLSLIAAILAKRHQGDSRRITSLPSPDPSLPRDQQVRRVLHDYDACLSGEERSFLVRYSVFRTPVPDETLRLVLPETPWEEADEEWQRARTMVFRHLLAARVLRRDVAGRTSMHPLVRDFFAARAEDGEQRRALHHRAMGHYLALADDMPAPRTLEDLGPAVEAIHHACGARDYGTACELMHSRLYQGERGLITRELGAYETALSIFAEFYPRGELIRQPLMRDSESRGWVQHEVATCLQMLGRLHEAGVATRRAMQAFKAVGAWHDAAVSCQNLAELYLSLGALPACRAVVTEAFDLARRSTDQEDLLVAETLSGALAHFEGRVEEAERAFAEALRLAREHTPIPALYSSSGTRYAQHLRRIGQAEEARLVQETNLTVCRAAGWTGDEANCLVGLGDLALDRDDADEARGAYEDALRLARGITRRDVLINAMLGMCRWEHRFGGSIATLEEYLGQALRMASAGGYRLAEIDGHMILAQLHHESGNGENAWSELALIEQMSAEIGYHWGEQAVQEILDELRQE</sequence>
<proteinExistence type="predicted"/>
<name>A0A1H0DK93_9ACTN</name>
<dbReference type="InterPro" id="IPR011990">
    <property type="entry name" value="TPR-like_helical_dom_sf"/>
</dbReference>
<feature type="coiled-coil region" evidence="1">
    <location>
        <begin position="787"/>
        <end position="814"/>
    </location>
</feature>
<evidence type="ECO:0000313" key="2">
    <source>
        <dbReference type="EMBL" id="SDN70523.1"/>
    </source>
</evidence>
<dbReference type="SUPFAM" id="SSF52540">
    <property type="entry name" value="P-loop containing nucleoside triphosphate hydrolases"/>
    <property type="match status" value="1"/>
</dbReference>
<dbReference type="STRING" id="1196353.SAMN05444921_13440"/>
<dbReference type="Gene3D" id="3.40.50.300">
    <property type="entry name" value="P-loop containing nucleotide triphosphate hydrolases"/>
    <property type="match status" value="1"/>
</dbReference>
<dbReference type="Gene3D" id="2.40.10.10">
    <property type="entry name" value="Trypsin-like serine proteases"/>
    <property type="match status" value="1"/>
</dbReference>
<organism evidence="2 3">
    <name type="scientific">Streptomyces wuyuanensis</name>
    <dbReference type="NCBI Taxonomy" id="1196353"/>
    <lineage>
        <taxon>Bacteria</taxon>
        <taxon>Bacillati</taxon>
        <taxon>Actinomycetota</taxon>
        <taxon>Actinomycetes</taxon>
        <taxon>Kitasatosporales</taxon>
        <taxon>Streptomycetaceae</taxon>
        <taxon>Streptomyces</taxon>
    </lineage>
</organism>
<keyword evidence="3" id="KW-1185">Reference proteome</keyword>
<gene>
    <name evidence="2" type="ORF">SAMN05444921_13440</name>
</gene>
<dbReference type="InterPro" id="IPR043504">
    <property type="entry name" value="Peptidase_S1_PA_chymotrypsin"/>
</dbReference>
<dbReference type="OrthoDB" id="134501at2"/>
<keyword evidence="1" id="KW-0175">Coiled coil</keyword>
<dbReference type="AlphaFoldDB" id="A0A1H0DK93"/>
<dbReference type="Gene3D" id="1.25.40.10">
    <property type="entry name" value="Tetratricopeptide repeat domain"/>
    <property type="match status" value="2"/>
</dbReference>
<evidence type="ECO:0000256" key="1">
    <source>
        <dbReference type="SAM" id="Coils"/>
    </source>
</evidence>
<dbReference type="InterPro" id="IPR009003">
    <property type="entry name" value="Peptidase_S1_PA"/>
</dbReference>